<keyword evidence="2" id="KW-1185">Reference proteome</keyword>
<dbReference type="Proteomes" id="UP000001058">
    <property type="component" value="Unassembled WGS sequence"/>
</dbReference>
<dbReference type="GeneID" id="9620248"/>
<dbReference type="EMBL" id="GL378326">
    <property type="protein sequence ID" value="EFJ51875.1"/>
    <property type="molecule type" value="Genomic_DNA"/>
</dbReference>
<dbReference type="AlphaFoldDB" id="D8TLH5"/>
<name>D8TLH5_VOLCA</name>
<dbReference type="RefSeq" id="XP_002947285.1">
    <property type="nucleotide sequence ID" value="XM_002947239.1"/>
</dbReference>
<sequence length="206" mass="22150">MDQEAQDAKLIVHLSEAFNKDEVWQLAAAEAWSKATNLERVLIRGSTEAKQLKFVDVLIRKTSAAGLGAGSAAGAGGAWMQLEFEKLAMFLNEIQATLTNLQLFAPKVTITLSSCSSAQHKQIEEASRFSWGSASEDEPKTITSTVQHLQQITPAGMSTHMQDAQAHAGGVVVGRLVRIYGFAWDSSLCQPLPISLQPSGSVPVTL</sequence>
<dbReference type="InParanoid" id="D8TLH5"/>
<protein>
    <submittedName>
        <fullName evidence="1">Uncharacterized protein</fullName>
    </submittedName>
</protein>
<reference evidence="1 2" key="1">
    <citation type="journal article" date="2010" name="Science">
        <title>Genomic analysis of organismal complexity in the multicellular green alga Volvox carteri.</title>
        <authorList>
            <person name="Prochnik S.E."/>
            <person name="Umen J."/>
            <person name="Nedelcu A.M."/>
            <person name="Hallmann A."/>
            <person name="Miller S.M."/>
            <person name="Nishii I."/>
            <person name="Ferris P."/>
            <person name="Kuo A."/>
            <person name="Mitros T."/>
            <person name="Fritz-Laylin L.K."/>
            <person name="Hellsten U."/>
            <person name="Chapman J."/>
            <person name="Simakov O."/>
            <person name="Rensing S.A."/>
            <person name="Terry A."/>
            <person name="Pangilinan J."/>
            <person name="Kapitonov V."/>
            <person name="Jurka J."/>
            <person name="Salamov A."/>
            <person name="Shapiro H."/>
            <person name="Schmutz J."/>
            <person name="Grimwood J."/>
            <person name="Lindquist E."/>
            <person name="Lucas S."/>
            <person name="Grigoriev I.V."/>
            <person name="Schmitt R."/>
            <person name="Kirk D."/>
            <person name="Rokhsar D.S."/>
        </authorList>
    </citation>
    <scope>NUCLEOTIDE SEQUENCE [LARGE SCALE GENOMIC DNA]</scope>
    <source>
        <strain evidence="2">f. Nagariensis / Eve</strain>
    </source>
</reference>
<gene>
    <name evidence="1" type="ORF">VOLCADRAFT_87508</name>
</gene>
<dbReference type="KEGG" id="vcn:VOLCADRAFT_87508"/>
<organism evidence="2">
    <name type="scientific">Volvox carteri f. nagariensis</name>
    <dbReference type="NCBI Taxonomy" id="3068"/>
    <lineage>
        <taxon>Eukaryota</taxon>
        <taxon>Viridiplantae</taxon>
        <taxon>Chlorophyta</taxon>
        <taxon>core chlorophytes</taxon>
        <taxon>Chlorophyceae</taxon>
        <taxon>CS clade</taxon>
        <taxon>Chlamydomonadales</taxon>
        <taxon>Volvocaceae</taxon>
        <taxon>Volvox</taxon>
    </lineage>
</organism>
<evidence type="ECO:0000313" key="2">
    <source>
        <dbReference type="Proteomes" id="UP000001058"/>
    </source>
</evidence>
<accession>D8TLH5</accession>
<evidence type="ECO:0000313" key="1">
    <source>
        <dbReference type="EMBL" id="EFJ51875.1"/>
    </source>
</evidence>
<proteinExistence type="predicted"/>